<dbReference type="PANTHER" id="PTHR35272">
    <property type="entry name" value="THIOL:DISULFIDE INTERCHANGE PROTEIN DSBC-RELATED"/>
    <property type="match status" value="1"/>
</dbReference>
<feature type="domain" description="Thioredoxin-like fold" evidence="1">
    <location>
        <begin position="113"/>
        <end position="267"/>
    </location>
</feature>
<dbReference type="EMBL" id="PDKN01000005">
    <property type="protein sequence ID" value="RXJ56525.1"/>
    <property type="molecule type" value="Genomic_DNA"/>
</dbReference>
<dbReference type="Pfam" id="PF13462">
    <property type="entry name" value="Thioredoxin_4"/>
    <property type="match status" value="1"/>
</dbReference>
<dbReference type="InterPro" id="IPR012336">
    <property type="entry name" value="Thioredoxin-like_fold"/>
</dbReference>
<dbReference type="OrthoDB" id="9800545at2"/>
<dbReference type="Proteomes" id="UP000290657">
    <property type="component" value="Unassembled WGS sequence"/>
</dbReference>
<evidence type="ECO:0000313" key="3">
    <source>
        <dbReference type="Proteomes" id="UP000290657"/>
    </source>
</evidence>
<dbReference type="SUPFAM" id="SSF52833">
    <property type="entry name" value="Thioredoxin-like"/>
    <property type="match status" value="1"/>
</dbReference>
<dbReference type="PANTHER" id="PTHR35272:SF3">
    <property type="entry name" value="THIOL:DISULFIDE INTERCHANGE PROTEIN DSBC"/>
    <property type="match status" value="1"/>
</dbReference>
<gene>
    <name evidence="2" type="ORF">CRV04_08575</name>
</gene>
<organism evidence="2 3">
    <name type="scientific">Candidatus Marinarcus aquaticus</name>
    <dbReference type="NCBI Taxonomy" id="2044504"/>
    <lineage>
        <taxon>Bacteria</taxon>
        <taxon>Pseudomonadati</taxon>
        <taxon>Campylobacterota</taxon>
        <taxon>Epsilonproteobacteria</taxon>
        <taxon>Campylobacterales</taxon>
        <taxon>Arcobacteraceae</taxon>
        <taxon>Candidatus Marinarcus</taxon>
    </lineage>
</organism>
<accession>A0A4Q0XTK4</accession>
<name>A0A4Q0XTK4_9BACT</name>
<dbReference type="InterPro" id="IPR051470">
    <property type="entry name" value="Thiol:disulfide_interchange"/>
</dbReference>
<dbReference type="Gene3D" id="3.40.30.10">
    <property type="entry name" value="Glutaredoxin"/>
    <property type="match status" value="1"/>
</dbReference>
<evidence type="ECO:0000313" key="2">
    <source>
        <dbReference type="EMBL" id="RXJ56525.1"/>
    </source>
</evidence>
<dbReference type="CDD" id="cd02972">
    <property type="entry name" value="DsbA_family"/>
    <property type="match status" value="1"/>
</dbReference>
<comment type="caution">
    <text evidence="2">The sequence shown here is derived from an EMBL/GenBank/DDBJ whole genome shotgun (WGS) entry which is preliminary data.</text>
</comment>
<keyword evidence="3" id="KW-1185">Reference proteome</keyword>
<proteinExistence type="predicted"/>
<sequence>MTYFLSTVLLSLSASAIAIDDKVLDFEKQRLKANKQIEVQDIQLSFKKELPQKEWYGFLFDIDANFKGKQVKFKDIVFSNGEYIALDLIHIDTHESIKKDVMPKLTNAYYKKENLLLGNPEAKDTIVVFSDPLCPFCMDFIPDVIRHVQKHKNSIALYYYHFPLLQLHPASGVLTRLMDVAIEQGNKDIVLKVYEADWDKYFTEQETNEIKILEAFNKELNTHITLEQIQTKKINEKILDDIQMGENALVQGTPTIFVNGEKDSNKTKFLELGK</sequence>
<evidence type="ECO:0000259" key="1">
    <source>
        <dbReference type="Pfam" id="PF13462"/>
    </source>
</evidence>
<protein>
    <submittedName>
        <fullName evidence="2">Disulfide bond formation protein DsbA</fullName>
    </submittedName>
</protein>
<dbReference type="AlphaFoldDB" id="A0A4Q0XTK4"/>
<dbReference type="InterPro" id="IPR036249">
    <property type="entry name" value="Thioredoxin-like_sf"/>
</dbReference>
<reference evidence="2 3" key="1">
    <citation type="submission" date="2017-10" db="EMBL/GenBank/DDBJ databases">
        <title>Genomics of the genus Arcobacter.</title>
        <authorList>
            <person name="Perez-Cataluna A."/>
            <person name="Figueras M.J."/>
        </authorList>
    </citation>
    <scope>NUCLEOTIDE SEQUENCE [LARGE SCALE GENOMIC DNA]</scope>
    <source>
        <strain evidence="2 3">CECT 8987</strain>
    </source>
</reference>